<evidence type="ECO:0000256" key="8">
    <source>
        <dbReference type="ARBA" id="ARBA00023274"/>
    </source>
</evidence>
<keyword evidence="5" id="KW-0694">RNA-binding</keyword>
<dbReference type="GO" id="GO:0008312">
    <property type="term" value="F:7S RNA binding"/>
    <property type="evidence" value="ECO:0007669"/>
    <property type="project" value="InterPro"/>
</dbReference>
<comment type="subcellular location">
    <subcellularLocation>
        <location evidence="1">Cytoplasm</location>
    </subcellularLocation>
    <subcellularLocation>
        <location evidence="2">Nucleus</location>
        <location evidence="2">Nucleolus</location>
    </subcellularLocation>
</comment>
<dbReference type="FunFam" id="3.30.56.30:FF:000002">
    <property type="entry name" value="Signal recognition particle 19kDa"/>
    <property type="match status" value="1"/>
</dbReference>
<reference evidence="12" key="3">
    <citation type="submission" date="2025-09" db="UniProtKB">
        <authorList>
            <consortium name="Ensembl"/>
        </authorList>
    </citation>
    <scope>IDENTIFICATION</scope>
</reference>
<dbReference type="Gene3D" id="3.30.56.30">
    <property type="entry name" value="Signal recognition particle, SRP19-like subunit"/>
    <property type="match status" value="1"/>
</dbReference>
<dbReference type="SUPFAM" id="SSF69695">
    <property type="entry name" value="SRP19"/>
    <property type="match status" value="1"/>
</dbReference>
<keyword evidence="4" id="KW-0963">Cytoplasm</keyword>
<proteinExistence type="inferred from homology"/>
<reference evidence="12 13" key="1">
    <citation type="journal article" date="2021" name="G3 (Bethesda)">
        <title>Improved contiguity of the threespine stickleback genome using long-read sequencing.</title>
        <authorList>
            <person name="Nath S."/>
            <person name="Shaw D.E."/>
            <person name="White M.A."/>
        </authorList>
    </citation>
    <scope>NUCLEOTIDE SEQUENCE [LARGE SCALE GENOMIC DNA]</scope>
    <source>
        <strain evidence="12 13">Lake Benthic</strain>
    </source>
</reference>
<dbReference type="GO" id="GO:0005786">
    <property type="term" value="C:signal recognition particle, endoplasmic reticulum targeting"/>
    <property type="evidence" value="ECO:0007669"/>
    <property type="project" value="UniProtKB-KW"/>
</dbReference>
<comment type="function">
    <text evidence="10">Component of the signal recognition particle (SRP) complex, a ribonucleoprotein complex that mediates the cotranslational targeting of secretory and membrane proteins to the endoplasmic reticulum (ER). Binds directly to 7SL RNA. Mediates binding of SRP54 to the SRP complex.</text>
</comment>
<keyword evidence="13" id="KW-1185">Reference proteome</keyword>
<dbReference type="Proteomes" id="UP000007635">
    <property type="component" value="Chromosome XIII"/>
</dbReference>
<dbReference type="InterPro" id="IPR002778">
    <property type="entry name" value="Signal_recog_particle_SRP19"/>
</dbReference>
<dbReference type="PANTHER" id="PTHR17453:SF0">
    <property type="entry name" value="SIGNAL RECOGNITION PARTICLE 19 KDA PROTEIN"/>
    <property type="match status" value="1"/>
</dbReference>
<evidence type="ECO:0000256" key="11">
    <source>
        <dbReference type="SAM" id="MobiDB-lite"/>
    </source>
</evidence>
<evidence type="ECO:0000256" key="6">
    <source>
        <dbReference type="ARBA" id="ARBA00023135"/>
    </source>
</evidence>
<dbReference type="InterPro" id="IPR036521">
    <property type="entry name" value="SRP19-like_sf"/>
</dbReference>
<evidence type="ECO:0000256" key="7">
    <source>
        <dbReference type="ARBA" id="ARBA00023242"/>
    </source>
</evidence>
<accession>A0AAQ4RNI1</accession>
<evidence type="ECO:0000256" key="9">
    <source>
        <dbReference type="ARBA" id="ARBA00033772"/>
    </source>
</evidence>
<keyword evidence="6" id="KW-0733">Signal recognition particle</keyword>
<comment type="similarity">
    <text evidence="3">Belongs to the SRP19 family.</text>
</comment>
<evidence type="ECO:0000256" key="10">
    <source>
        <dbReference type="ARBA" id="ARBA00045518"/>
    </source>
</evidence>
<evidence type="ECO:0000256" key="2">
    <source>
        <dbReference type="ARBA" id="ARBA00004604"/>
    </source>
</evidence>
<dbReference type="GeneTree" id="ENSGT00390000004950"/>
<reference evidence="12" key="2">
    <citation type="submission" date="2025-08" db="UniProtKB">
        <authorList>
            <consortium name="Ensembl"/>
        </authorList>
    </citation>
    <scope>IDENTIFICATION</scope>
</reference>
<dbReference type="PANTHER" id="PTHR17453">
    <property type="entry name" value="SIGNAL RECOGNITION PARTICLE 19 KD PROTEIN"/>
    <property type="match status" value="1"/>
</dbReference>
<dbReference type="GO" id="GO:0006617">
    <property type="term" value="P:SRP-dependent cotranslational protein targeting to membrane, signal sequence recognition"/>
    <property type="evidence" value="ECO:0007669"/>
    <property type="project" value="TreeGrafter"/>
</dbReference>
<evidence type="ECO:0000256" key="1">
    <source>
        <dbReference type="ARBA" id="ARBA00004496"/>
    </source>
</evidence>
<protein>
    <recommendedName>
        <fullName evidence="9">Signal recognition particle 19 kDa protein</fullName>
    </recommendedName>
</protein>
<feature type="region of interest" description="Disordered" evidence="11">
    <location>
        <begin position="205"/>
        <end position="231"/>
    </location>
</feature>
<organism evidence="12 13">
    <name type="scientific">Gasterosteus aculeatus aculeatus</name>
    <name type="common">three-spined stickleback</name>
    <dbReference type="NCBI Taxonomy" id="481459"/>
    <lineage>
        <taxon>Eukaryota</taxon>
        <taxon>Metazoa</taxon>
        <taxon>Chordata</taxon>
        <taxon>Craniata</taxon>
        <taxon>Vertebrata</taxon>
        <taxon>Euteleostomi</taxon>
        <taxon>Actinopterygii</taxon>
        <taxon>Neopterygii</taxon>
        <taxon>Teleostei</taxon>
        <taxon>Neoteleostei</taxon>
        <taxon>Acanthomorphata</taxon>
        <taxon>Eupercaria</taxon>
        <taxon>Perciformes</taxon>
        <taxon>Cottioidei</taxon>
        <taxon>Gasterosteales</taxon>
        <taxon>Gasterosteidae</taxon>
        <taxon>Gasterosteus</taxon>
    </lineage>
</organism>
<dbReference type="Pfam" id="PF01922">
    <property type="entry name" value="SRP19"/>
    <property type="match status" value="1"/>
</dbReference>
<keyword evidence="7" id="KW-0539">Nucleus</keyword>
<evidence type="ECO:0000256" key="4">
    <source>
        <dbReference type="ARBA" id="ARBA00022490"/>
    </source>
</evidence>
<evidence type="ECO:0000313" key="12">
    <source>
        <dbReference type="Ensembl" id="ENSGACP00000064247.1"/>
    </source>
</evidence>
<dbReference type="AlphaFoldDB" id="A0AAQ4RNI1"/>
<keyword evidence="8" id="KW-0687">Ribonucleoprotein</keyword>
<name>A0AAQ4RNI1_GASAC</name>
<evidence type="ECO:0000256" key="3">
    <source>
        <dbReference type="ARBA" id="ARBA00008910"/>
    </source>
</evidence>
<evidence type="ECO:0000313" key="13">
    <source>
        <dbReference type="Proteomes" id="UP000007635"/>
    </source>
</evidence>
<evidence type="ECO:0000256" key="5">
    <source>
        <dbReference type="ARBA" id="ARBA00022884"/>
    </source>
</evidence>
<dbReference type="GO" id="GO:0005730">
    <property type="term" value="C:nucleolus"/>
    <property type="evidence" value="ECO:0007669"/>
    <property type="project" value="UniProtKB-SubCell"/>
</dbReference>
<sequence length="231" mass="26016">MVMSWTSGSPGFRSTALRKKLRASCSFPSLWLCLPLETSEKKLTSCEHTRHRSAQRGHLWGSSSCAMILPTSCSSWSSFDVSSTESSHRCSSRDEPRISSSSRFICVYPIYINSKKTLAEGRRIPAEKAVENPSCAEIRDVLMAAGLNVYVENKMHPREWNRDVQFRGRVRVQVKEEDGSFCMDKFTSRREVMFYVAEMIPKLKTRTQKSGGGDASAQQGEGGKKSKKKKK</sequence>
<dbReference type="Ensembl" id="ENSGACT00000087099.1">
    <property type="protein sequence ID" value="ENSGACP00000064247.1"/>
    <property type="gene ID" value="ENSGACG00000028888.1"/>
</dbReference>